<dbReference type="STRING" id="1114924.SAMN05216258_107107"/>
<evidence type="ECO:0000256" key="4">
    <source>
        <dbReference type="ARBA" id="ARBA00022989"/>
    </source>
</evidence>
<dbReference type="PANTHER" id="PTHR12137:SF54">
    <property type="entry name" value="CARBOHYDRATE SULFOTRANSFERASE"/>
    <property type="match status" value="1"/>
</dbReference>
<gene>
    <name evidence="9" type="ORF">SAMN05216258_107107</name>
</gene>
<organism evidence="9 10">
    <name type="scientific">Albimonas pacifica</name>
    <dbReference type="NCBI Taxonomy" id="1114924"/>
    <lineage>
        <taxon>Bacteria</taxon>
        <taxon>Pseudomonadati</taxon>
        <taxon>Pseudomonadota</taxon>
        <taxon>Alphaproteobacteria</taxon>
        <taxon>Rhodobacterales</taxon>
        <taxon>Paracoccaceae</taxon>
        <taxon>Albimonas</taxon>
    </lineage>
</organism>
<dbReference type="AlphaFoldDB" id="A0A1I3IKS9"/>
<comment type="subcellular location">
    <subcellularLocation>
        <location evidence="1">Golgi apparatus membrane</location>
        <topology evidence="1">Single-pass type II membrane protein</topology>
    </subcellularLocation>
</comment>
<dbReference type="Pfam" id="PF03567">
    <property type="entry name" value="Sulfotransfer_2"/>
    <property type="match status" value="1"/>
</dbReference>
<dbReference type="GO" id="GO:0016020">
    <property type="term" value="C:membrane"/>
    <property type="evidence" value="ECO:0007669"/>
    <property type="project" value="InterPro"/>
</dbReference>
<dbReference type="RefSeq" id="WP_092861067.1">
    <property type="nucleotide sequence ID" value="NZ_FOQH01000007.1"/>
</dbReference>
<dbReference type="InterPro" id="IPR005331">
    <property type="entry name" value="Sulfotransferase"/>
</dbReference>
<evidence type="ECO:0000256" key="3">
    <source>
        <dbReference type="ARBA" id="ARBA00022692"/>
    </source>
</evidence>
<accession>A0A1I3IKS9</accession>
<proteinExistence type="predicted"/>
<evidence type="ECO:0000256" key="7">
    <source>
        <dbReference type="ARBA" id="ARBA00023180"/>
    </source>
</evidence>
<reference evidence="9 10" key="1">
    <citation type="submission" date="2016-10" db="EMBL/GenBank/DDBJ databases">
        <authorList>
            <person name="de Groot N.N."/>
        </authorList>
    </citation>
    <scope>NUCLEOTIDE SEQUENCE [LARGE SCALE GENOMIC DNA]</scope>
    <source>
        <strain evidence="9 10">CGMCC 1.11030</strain>
    </source>
</reference>
<dbReference type="GO" id="GO:0008146">
    <property type="term" value="F:sulfotransferase activity"/>
    <property type="evidence" value="ECO:0007669"/>
    <property type="project" value="InterPro"/>
</dbReference>
<dbReference type="InterPro" id="IPR027417">
    <property type="entry name" value="P-loop_NTPase"/>
</dbReference>
<keyword evidence="7" id="KW-0325">Glycoprotein</keyword>
<name>A0A1I3IKS9_9RHOB</name>
<sequence length="258" mass="28790">MSPIAARRLAALLAAAPRPLRRFAARRMDPAAARWLQGLEGADRPYSLDGMRRRGCLFVHVPKCAGLAMAETLFGDKAGAHASLEDYLYHFGARWTDRAFKFAFVRDPVSRTVSAFEFLRAGGLHRWDAAFAERHLARFADVEAFARDGLSDPAILRYPHFREQVSFLTDPRTGRVGVDFVGRYERIGEDFARVCARLGVEAPLAERNRRPMAKAAPDLSDAAAARIRQVYRRDCEAFGYAPAPPRPQTQAERAALTT</sequence>
<evidence type="ECO:0000256" key="6">
    <source>
        <dbReference type="ARBA" id="ARBA00023136"/>
    </source>
</evidence>
<keyword evidence="2 9" id="KW-0808">Transferase</keyword>
<keyword evidence="10" id="KW-1185">Reference proteome</keyword>
<dbReference type="OrthoDB" id="288532at2"/>
<keyword evidence="6" id="KW-0472">Membrane</keyword>
<keyword evidence="4" id="KW-1133">Transmembrane helix</keyword>
<keyword evidence="3" id="KW-0812">Transmembrane</keyword>
<evidence type="ECO:0000313" key="9">
    <source>
        <dbReference type="EMBL" id="SFI48437.1"/>
    </source>
</evidence>
<dbReference type="SUPFAM" id="SSF52540">
    <property type="entry name" value="P-loop containing nucleoside triphosphate hydrolases"/>
    <property type="match status" value="1"/>
</dbReference>
<evidence type="ECO:0000256" key="1">
    <source>
        <dbReference type="ARBA" id="ARBA00004323"/>
    </source>
</evidence>
<feature type="compositionally biased region" description="Polar residues" evidence="8">
    <location>
        <begin position="248"/>
        <end position="258"/>
    </location>
</feature>
<evidence type="ECO:0000256" key="2">
    <source>
        <dbReference type="ARBA" id="ARBA00022679"/>
    </source>
</evidence>
<dbReference type="Proteomes" id="UP000199377">
    <property type="component" value="Unassembled WGS sequence"/>
</dbReference>
<dbReference type="InterPro" id="IPR018011">
    <property type="entry name" value="Carb_sulfotrans_8-10"/>
</dbReference>
<evidence type="ECO:0000256" key="5">
    <source>
        <dbReference type="ARBA" id="ARBA00023034"/>
    </source>
</evidence>
<dbReference type="PANTHER" id="PTHR12137">
    <property type="entry name" value="CARBOHYDRATE SULFOTRANSFERASE"/>
    <property type="match status" value="1"/>
</dbReference>
<dbReference type="GO" id="GO:0016051">
    <property type="term" value="P:carbohydrate biosynthetic process"/>
    <property type="evidence" value="ECO:0007669"/>
    <property type="project" value="InterPro"/>
</dbReference>
<evidence type="ECO:0000256" key="8">
    <source>
        <dbReference type="SAM" id="MobiDB-lite"/>
    </source>
</evidence>
<dbReference type="EMBL" id="FOQH01000007">
    <property type="protein sequence ID" value="SFI48437.1"/>
    <property type="molecule type" value="Genomic_DNA"/>
</dbReference>
<protein>
    <submittedName>
        <fullName evidence="9">Sulfotransferase family protein</fullName>
    </submittedName>
</protein>
<keyword evidence="5" id="KW-0333">Golgi apparatus</keyword>
<feature type="region of interest" description="Disordered" evidence="8">
    <location>
        <begin position="239"/>
        <end position="258"/>
    </location>
</feature>
<dbReference type="Gene3D" id="3.40.50.300">
    <property type="entry name" value="P-loop containing nucleotide triphosphate hydrolases"/>
    <property type="match status" value="1"/>
</dbReference>
<evidence type="ECO:0000313" key="10">
    <source>
        <dbReference type="Proteomes" id="UP000199377"/>
    </source>
</evidence>